<feature type="domain" description="SAC3/GANP/THP3 conserved" evidence="2">
    <location>
        <begin position="493"/>
        <end position="810"/>
    </location>
</feature>
<keyword evidence="4" id="KW-1185">Reference proteome</keyword>
<feature type="compositionally biased region" description="Polar residues" evidence="1">
    <location>
        <begin position="888"/>
        <end position="939"/>
    </location>
</feature>
<feature type="compositionally biased region" description="Low complexity" evidence="1">
    <location>
        <begin position="1048"/>
        <end position="1059"/>
    </location>
</feature>
<feature type="compositionally biased region" description="Polar residues" evidence="1">
    <location>
        <begin position="1087"/>
        <end position="1097"/>
    </location>
</feature>
<dbReference type="PANTHER" id="PTHR12436:SF3">
    <property type="entry name" value="GERMINAL-CENTER ASSOCIATED NUCLEAR PROTEIN"/>
    <property type="match status" value="1"/>
</dbReference>
<feature type="compositionally biased region" description="Low complexity" evidence="1">
    <location>
        <begin position="12"/>
        <end position="39"/>
    </location>
</feature>
<feature type="region of interest" description="Disordered" evidence="1">
    <location>
        <begin position="1415"/>
        <end position="1437"/>
    </location>
</feature>
<feature type="compositionally biased region" description="Pro residues" evidence="1">
    <location>
        <begin position="366"/>
        <end position="375"/>
    </location>
</feature>
<feature type="compositionally biased region" description="Basic and acidic residues" evidence="1">
    <location>
        <begin position="1506"/>
        <end position="1517"/>
    </location>
</feature>
<feature type="region of interest" description="Disordered" evidence="1">
    <location>
        <begin position="861"/>
        <end position="1145"/>
    </location>
</feature>
<feature type="compositionally biased region" description="Polar residues" evidence="1">
    <location>
        <begin position="243"/>
        <end position="254"/>
    </location>
</feature>
<accession>A0A9P7AWL6</accession>
<evidence type="ECO:0000313" key="4">
    <source>
        <dbReference type="Proteomes" id="UP000785200"/>
    </source>
</evidence>
<feature type="compositionally biased region" description="Low complexity" evidence="1">
    <location>
        <begin position="951"/>
        <end position="972"/>
    </location>
</feature>
<dbReference type="Gene3D" id="1.25.40.990">
    <property type="match status" value="1"/>
</dbReference>
<protein>
    <submittedName>
        <fullName evidence="3">SAC3 family 1</fullName>
    </submittedName>
</protein>
<name>A0A9P7AWL6_9HELO</name>
<feature type="compositionally biased region" description="Polar residues" evidence="1">
    <location>
        <begin position="77"/>
        <end position="96"/>
    </location>
</feature>
<evidence type="ECO:0000256" key="1">
    <source>
        <dbReference type="SAM" id="MobiDB-lite"/>
    </source>
</evidence>
<evidence type="ECO:0000259" key="2">
    <source>
        <dbReference type="Pfam" id="PF03399"/>
    </source>
</evidence>
<dbReference type="InterPro" id="IPR045107">
    <property type="entry name" value="SAC3/GANP/THP3"/>
</dbReference>
<dbReference type="GO" id="GO:0006406">
    <property type="term" value="P:mRNA export from nucleus"/>
    <property type="evidence" value="ECO:0007669"/>
    <property type="project" value="TreeGrafter"/>
</dbReference>
<dbReference type="PANTHER" id="PTHR12436">
    <property type="entry name" value="80 KDA MCM3-ASSOCIATED PROTEIN"/>
    <property type="match status" value="1"/>
</dbReference>
<feature type="compositionally biased region" description="Basic and acidic residues" evidence="1">
    <location>
        <begin position="1302"/>
        <end position="1312"/>
    </location>
</feature>
<gene>
    <name evidence="3" type="ORF">D0Z07_5584</name>
</gene>
<feature type="compositionally biased region" description="Basic and acidic residues" evidence="1">
    <location>
        <begin position="99"/>
        <end position="112"/>
    </location>
</feature>
<dbReference type="GO" id="GO:0070390">
    <property type="term" value="C:transcription export complex 2"/>
    <property type="evidence" value="ECO:0007669"/>
    <property type="project" value="TreeGrafter"/>
</dbReference>
<feature type="compositionally biased region" description="Polar residues" evidence="1">
    <location>
        <begin position="296"/>
        <end position="308"/>
    </location>
</feature>
<feature type="compositionally biased region" description="Polar residues" evidence="1">
    <location>
        <begin position="1"/>
        <end position="11"/>
    </location>
</feature>
<comment type="caution">
    <text evidence="3">The sequence shown here is derived from an EMBL/GenBank/DDBJ whole genome shotgun (WGS) entry which is preliminary data.</text>
</comment>
<reference evidence="3" key="1">
    <citation type="submission" date="2019-07" db="EMBL/GenBank/DDBJ databases">
        <title>Hyphodiscus hymeniophilus genome sequencing and assembly.</title>
        <authorList>
            <person name="Kramer G."/>
            <person name="Nodwell J."/>
        </authorList>
    </citation>
    <scope>NUCLEOTIDE SEQUENCE</scope>
    <source>
        <strain evidence="3">ATCC 34498</strain>
    </source>
</reference>
<feature type="region of interest" description="Disordered" evidence="1">
    <location>
        <begin position="1"/>
        <end position="412"/>
    </location>
</feature>
<feature type="compositionally biased region" description="Polar residues" evidence="1">
    <location>
        <begin position="323"/>
        <end position="336"/>
    </location>
</feature>
<feature type="compositionally biased region" description="Polar residues" evidence="1">
    <location>
        <begin position="1315"/>
        <end position="1331"/>
    </location>
</feature>
<feature type="compositionally biased region" description="Low complexity" evidence="1">
    <location>
        <begin position="261"/>
        <end position="270"/>
    </location>
</feature>
<feature type="compositionally biased region" description="Polar residues" evidence="1">
    <location>
        <begin position="382"/>
        <end position="397"/>
    </location>
</feature>
<dbReference type="EMBL" id="VNKQ01000010">
    <property type="protein sequence ID" value="KAG0648359.1"/>
    <property type="molecule type" value="Genomic_DNA"/>
</dbReference>
<proteinExistence type="predicted"/>
<feature type="compositionally biased region" description="Polar residues" evidence="1">
    <location>
        <begin position="1415"/>
        <end position="1425"/>
    </location>
</feature>
<dbReference type="InterPro" id="IPR005062">
    <property type="entry name" value="SAC3/GANP/THP3_conserved"/>
</dbReference>
<evidence type="ECO:0000313" key="3">
    <source>
        <dbReference type="EMBL" id="KAG0648359.1"/>
    </source>
</evidence>
<feature type="compositionally biased region" description="Polar residues" evidence="1">
    <location>
        <begin position="1109"/>
        <end position="1122"/>
    </location>
</feature>
<sequence>MLLRGSNTRGTRGQSPNRSRGSSRGRGSTSRGASNSSGKSKLKVNLTAPTSPRALREAQHGYQRSNHRGRNPKSDYKNNYSNYGRSGTSPTENSPGNFEAERLENAAKREQRGINGATVKGRGARGNQRGSSNNKQVRFANPLGGDNDEKAQSKSPSPAPSNAFTAARMSSPFGPPARTTSNPFAASSSSASNNPFAAPTSSSSPFGAPSQPSSTSNVFGKPSGPPAATNTLQIAQNVFGAPSNISGATSQENGIFSGAFPIPSSTTPSTNPFGAPQGPSIFSAPAKSQAFGVSSAGHQSSTTATPSPAFNPFGAPAGLEAPSLSTVSSPRFTFGTSGSKPAVSKPSSSADASQFGSSSQSGPHSKAPPKPPPQTNKPTTFGAKSNNNGFGSKSTPATRAKTTRPSAPPAASNTLAQTMDQLLRKQHLLPPPLPTPMPGDPKQKTVVHAFWQTYKGYRAKVRESLIRAALLDDPDKPKKLSEAIDFKGTCEDMCPDFERITRIVERDVQGPEKELGSDGTMWPAPEKMIKALARSAAGQDAPLPMDVRSPAALRRTFDYLLHTVLGEDGDLSAVHGFLWDRTRAIRRDFVFQSSMNQAELSDQIYCLERITRFHVIALHQMSREEVVAEDFSEQQEIEQLGKALLSLIHTYEDCQAQGIDCENEAEFRAYYVLFNSHNTGILETVQDWGWKFWGESEQIKIAVSLVETLQNIWDTRGPLRPHSATDIAQNGVSRFFSIVGDSKVSYTMACFAEIHFNAVRKSAFKTILAAYRKQRDQSKDWTLTKLNEYLRFDDEEDIIEFGEAYGLQFQENDGETYLSIESDEPSDPFPPLKQRHSYSLVEVKRGDRSLPTAIDATVYDEGQQVSEEVSDEDSLFVKDTSAKDKANSMPTTTIQEASGENSLEDGTSQEHSTIQTPTSTPTYIFSQPSSQPTFGQNFFTPKPAEPSSAMQTQTPQGSSPSISSSSTQATPSIFAPIQQPQVAPTPPFSFLNQPVTAPATGNTQTPPPLQAHIFGAGPPPGTPKPLFQSAVGATAPVETPKPFFSLGQQSSAASTTMQSPNPQLSLGGYSVTPPIPSSLGEPKLPASTPNSTQQLPLPSQEFGKGSIYNPVSQSTFNSTPTPQSKPSPVPSFSNPSAGRPDPSAAAKLAAEKRIAQFDNLARWVFVGNGGVLDQFIEHEVEGILHDAVAIYLKEELDRKTKEEATQAREVADKFRYRSLAVKYGQKWRTAAHRLWMRRKGREARKARQEMAESLRASKVLQSTNVVQDFRASANSSRRGSLESLLDATGVLDGVHDPNNEIRAIVRREEPKIPSKQRNPSRSTNSPASSTNGHRRGKSDNPFRRSLLSDPTYLHGGSRIHLMSKYDARDETRQQISGVQTDYFRLKARGISTLPDGTPLANSVAKDTLHKKRSFDTINKPTTPQKSLMPPPAARSVPVKPAAQNELVWKGADSSEVIQAMKARARALIGEESRHNKRSFDEDEELFARAKRVREQMDEGSEWYSKQIEEDTMSRSVS</sequence>
<feature type="compositionally biased region" description="Low complexity" evidence="1">
    <location>
        <begin position="337"/>
        <end position="365"/>
    </location>
</feature>
<feature type="region of interest" description="Disordered" evidence="1">
    <location>
        <begin position="1302"/>
        <end position="1353"/>
    </location>
</feature>
<dbReference type="GO" id="GO:0005737">
    <property type="term" value="C:cytoplasm"/>
    <property type="evidence" value="ECO:0007669"/>
    <property type="project" value="TreeGrafter"/>
</dbReference>
<feature type="region of interest" description="Disordered" evidence="1">
    <location>
        <begin position="1494"/>
        <end position="1517"/>
    </location>
</feature>
<organism evidence="3 4">
    <name type="scientific">Hyphodiscus hymeniophilus</name>
    <dbReference type="NCBI Taxonomy" id="353542"/>
    <lineage>
        <taxon>Eukaryota</taxon>
        <taxon>Fungi</taxon>
        <taxon>Dikarya</taxon>
        <taxon>Ascomycota</taxon>
        <taxon>Pezizomycotina</taxon>
        <taxon>Leotiomycetes</taxon>
        <taxon>Helotiales</taxon>
        <taxon>Hyphodiscaceae</taxon>
        <taxon>Hyphodiscus</taxon>
    </lineage>
</organism>
<dbReference type="OrthoDB" id="264795at2759"/>
<feature type="compositionally biased region" description="Low complexity" evidence="1">
    <location>
        <begin position="179"/>
        <end position="214"/>
    </location>
</feature>
<dbReference type="Pfam" id="PF03399">
    <property type="entry name" value="SAC3_GANP"/>
    <property type="match status" value="1"/>
</dbReference>
<feature type="compositionally biased region" description="Polar residues" evidence="1">
    <location>
        <begin position="990"/>
        <end position="1004"/>
    </location>
</feature>
<dbReference type="Proteomes" id="UP000785200">
    <property type="component" value="Unassembled WGS sequence"/>
</dbReference>